<comment type="subcellular location">
    <subcellularLocation>
        <location evidence="1">Cell membrane</location>
        <topology evidence="1">Multi-pass membrane protein</topology>
    </subcellularLocation>
</comment>
<dbReference type="Pfam" id="PF01810">
    <property type="entry name" value="LysE"/>
    <property type="match status" value="1"/>
</dbReference>
<organism evidence="7 8">
    <name type="scientific">Bartonella tamiae Th239</name>
    <dbReference type="NCBI Taxonomy" id="1094558"/>
    <lineage>
        <taxon>Bacteria</taxon>
        <taxon>Pseudomonadati</taxon>
        <taxon>Pseudomonadota</taxon>
        <taxon>Alphaproteobacteria</taxon>
        <taxon>Hyphomicrobiales</taxon>
        <taxon>Bartonellaceae</taxon>
        <taxon>Bartonella</taxon>
    </lineage>
</organism>
<protein>
    <submittedName>
        <fullName evidence="7">Homoserine/Threonine efflux protein</fullName>
    </submittedName>
</protein>
<feature type="transmembrane region" description="Helical" evidence="6">
    <location>
        <begin position="194"/>
        <end position="212"/>
    </location>
</feature>
<keyword evidence="4 6" id="KW-1133">Transmembrane helix</keyword>
<feature type="transmembrane region" description="Helical" evidence="6">
    <location>
        <begin position="123"/>
        <end position="148"/>
    </location>
</feature>
<dbReference type="HOGENOM" id="CLU_079569_0_1_5"/>
<sequence>MHDILHEWATLMAVFMIAAITPGADLAIVIRQSLVFGRRHAMMTSFGIGSALLVHVTYTVLGLGIIITQSLLLFNIVKWLGVAYLFYIGLKALTSNGTMLLVENNDKKKLVKAKQAQSLKSAYMIGFVVNVLNPKAVFFFLSIFSTLVNVSTPTTMKLGYGLSMSVLLIIWFVMVSLFMTAPMMRAAFNRASKWIDRLCGFVFIGFGIRLIFQKAT</sequence>
<dbReference type="PANTHER" id="PTHR30086">
    <property type="entry name" value="ARGININE EXPORTER PROTEIN ARGO"/>
    <property type="match status" value="1"/>
</dbReference>
<proteinExistence type="predicted"/>
<evidence type="ECO:0000256" key="3">
    <source>
        <dbReference type="ARBA" id="ARBA00022692"/>
    </source>
</evidence>
<evidence type="ECO:0000313" key="7">
    <source>
        <dbReference type="EMBL" id="EJF91595.1"/>
    </source>
</evidence>
<keyword evidence="2" id="KW-1003">Cell membrane</keyword>
<dbReference type="Proteomes" id="UP000008952">
    <property type="component" value="Unassembled WGS sequence"/>
</dbReference>
<feature type="transmembrane region" description="Helical" evidence="6">
    <location>
        <begin position="82"/>
        <end position="102"/>
    </location>
</feature>
<evidence type="ECO:0000256" key="4">
    <source>
        <dbReference type="ARBA" id="ARBA00022989"/>
    </source>
</evidence>
<feature type="transmembrane region" description="Helical" evidence="6">
    <location>
        <begin position="51"/>
        <end position="76"/>
    </location>
</feature>
<dbReference type="PATRIC" id="fig|1094558.3.peg.324"/>
<evidence type="ECO:0000313" key="8">
    <source>
        <dbReference type="Proteomes" id="UP000008952"/>
    </source>
</evidence>
<dbReference type="PIRSF" id="PIRSF006324">
    <property type="entry name" value="LeuE"/>
    <property type="match status" value="1"/>
</dbReference>
<accession>J1K393</accession>
<feature type="transmembrane region" description="Helical" evidence="6">
    <location>
        <begin position="160"/>
        <end position="182"/>
    </location>
</feature>
<dbReference type="OrthoDB" id="9807053at2"/>
<dbReference type="RefSeq" id="WP_008037770.1">
    <property type="nucleotide sequence ID" value="NZ_JH725147.1"/>
</dbReference>
<dbReference type="AlphaFoldDB" id="J1K393"/>
<dbReference type="InterPro" id="IPR001123">
    <property type="entry name" value="LeuE-type"/>
</dbReference>
<dbReference type="STRING" id="1094558.ME5_00290"/>
<dbReference type="GO" id="GO:0005886">
    <property type="term" value="C:plasma membrane"/>
    <property type="evidence" value="ECO:0007669"/>
    <property type="project" value="UniProtKB-SubCell"/>
</dbReference>
<dbReference type="PANTHER" id="PTHR30086:SF21">
    <property type="entry name" value="TRANSPORT PROTEIN"/>
    <property type="match status" value="1"/>
</dbReference>
<keyword evidence="8" id="KW-1185">Reference proteome</keyword>
<dbReference type="EMBL" id="AIMB01000002">
    <property type="protein sequence ID" value="EJF91595.1"/>
    <property type="molecule type" value="Genomic_DNA"/>
</dbReference>
<feature type="transmembrane region" description="Helical" evidence="6">
    <location>
        <begin position="12"/>
        <end position="30"/>
    </location>
</feature>
<reference evidence="7 8" key="1">
    <citation type="submission" date="2012-03" db="EMBL/GenBank/DDBJ databases">
        <title>The Genome Sequence of Bartonella tamiae Th239.</title>
        <authorList>
            <consortium name="The Broad Institute Genome Sequencing Platform"/>
            <consortium name="The Broad Institute Genome Sequencing Center for Infectious Disease"/>
            <person name="Feldgarden M."/>
            <person name="Kirby J."/>
            <person name="Kosoy M."/>
            <person name="Birtles R."/>
            <person name="Probert W.S."/>
            <person name="Chiaraviglio L."/>
            <person name="Young S.K."/>
            <person name="Zeng Q."/>
            <person name="Gargeya S."/>
            <person name="Fitzgerald M."/>
            <person name="Haas B."/>
            <person name="Abouelleil A."/>
            <person name="Alvarado L."/>
            <person name="Arachchi H.M."/>
            <person name="Berlin A."/>
            <person name="Chapman S.B."/>
            <person name="Gearin G."/>
            <person name="Goldberg J."/>
            <person name="Griggs A."/>
            <person name="Gujja S."/>
            <person name="Hansen M."/>
            <person name="Heiman D."/>
            <person name="Howarth C."/>
            <person name="Larimer J."/>
            <person name="Lui A."/>
            <person name="MacDonald P.J.P."/>
            <person name="McCowen C."/>
            <person name="Montmayeur A."/>
            <person name="Murphy C."/>
            <person name="Neiman D."/>
            <person name="Pearson M."/>
            <person name="Priest M."/>
            <person name="Roberts A."/>
            <person name="Saif S."/>
            <person name="Shea T."/>
            <person name="Sisk P."/>
            <person name="Stolte C."/>
            <person name="Sykes S."/>
            <person name="Wortman J."/>
            <person name="Nusbaum C."/>
            <person name="Birren B."/>
        </authorList>
    </citation>
    <scope>NUCLEOTIDE SEQUENCE [LARGE SCALE GENOMIC DNA]</scope>
    <source>
        <strain evidence="7 8">Th239</strain>
    </source>
</reference>
<keyword evidence="5 6" id="KW-0472">Membrane</keyword>
<name>J1K393_9HYPH</name>
<dbReference type="GO" id="GO:0015171">
    <property type="term" value="F:amino acid transmembrane transporter activity"/>
    <property type="evidence" value="ECO:0007669"/>
    <property type="project" value="TreeGrafter"/>
</dbReference>
<evidence type="ECO:0000256" key="1">
    <source>
        <dbReference type="ARBA" id="ARBA00004651"/>
    </source>
</evidence>
<keyword evidence="3 6" id="KW-0812">Transmembrane</keyword>
<evidence type="ECO:0000256" key="5">
    <source>
        <dbReference type="ARBA" id="ARBA00023136"/>
    </source>
</evidence>
<evidence type="ECO:0000256" key="6">
    <source>
        <dbReference type="SAM" id="Phobius"/>
    </source>
</evidence>
<evidence type="ECO:0000256" key="2">
    <source>
        <dbReference type="ARBA" id="ARBA00022475"/>
    </source>
</evidence>
<gene>
    <name evidence="7" type="ORF">ME5_00290</name>
</gene>
<comment type="caution">
    <text evidence="7">The sequence shown here is derived from an EMBL/GenBank/DDBJ whole genome shotgun (WGS) entry which is preliminary data.</text>
</comment>
<dbReference type="eggNOG" id="COG1280">
    <property type="taxonomic scope" value="Bacteria"/>
</dbReference>